<dbReference type="GO" id="GO:0030497">
    <property type="term" value="P:fatty acid elongation"/>
    <property type="evidence" value="ECO:0007669"/>
    <property type="project" value="UniProtKB-ARBA"/>
</dbReference>
<evidence type="ECO:0000256" key="2">
    <source>
        <dbReference type="ARBA" id="ARBA00022679"/>
    </source>
</evidence>
<dbReference type="RefSeq" id="WP_067284954.1">
    <property type="nucleotide sequence ID" value="NZ_LOHS01000190.1"/>
</dbReference>
<dbReference type="PATRIC" id="fig|1716141.3.peg.7421"/>
<keyword evidence="3 6" id="KW-0012">Acyltransferase</keyword>
<sequence length="422" mass="44705">MTRRVAVTGVGIVAPGGVGVPAFWDLLANGRTATRGITLFNPEGLRSRIAAECDFDPAAHGIDVATAQRADRYVQFAMVAAREAVRDAGLDPERENPWRMGVSLGTAVGGTTRLEHDYVAVSERGRRWDVDHRAAGPHLHRAFSPSALASEVAEMFGAHGPVQTVSTGCTSGLDAIGYAFHTIEEGRADVVIAGASDSPISPITMACFDAIKATSPNNDDPEHASRPFDANRDGFVMGEGGAVLILEELEHARARGAHVYSEISGYATYGNAYHMTGLTREGLEMAHAIDDALAHARVDPSLIDYVNAHGSGTQQNDRHETAAVKRSLGAHAYEVPMSSIKSMVGHSLGAIGAIEVVACVLALVHQVVPPTANYETPDPECDLDYVPRTARPLKLRNVLSVGSGFGGFQSAVLLTRPEGGTR</sequence>
<dbReference type="NCBIfam" id="NF005589">
    <property type="entry name" value="PRK07314.1"/>
    <property type="match status" value="1"/>
</dbReference>
<dbReference type="Proteomes" id="UP000077381">
    <property type="component" value="Unassembled WGS sequence"/>
</dbReference>
<gene>
    <name evidence="6" type="ORF">STSP_70120</name>
</gene>
<feature type="domain" description="Ketosynthase family 3 (KS3)" evidence="5">
    <location>
        <begin position="2"/>
        <end position="416"/>
    </location>
</feature>
<dbReference type="SUPFAM" id="SSF53901">
    <property type="entry name" value="Thiolase-like"/>
    <property type="match status" value="2"/>
</dbReference>
<accession>A0A177HF26</accession>
<dbReference type="AlphaFoldDB" id="A0A177HF26"/>
<comment type="caution">
    <text evidence="6">The sequence shown here is derived from an EMBL/GenBank/DDBJ whole genome shotgun (WGS) entry which is preliminary data.</text>
</comment>
<dbReference type="STRING" id="1716141.STSP_70120"/>
<keyword evidence="7" id="KW-1185">Reference proteome</keyword>
<dbReference type="InterPro" id="IPR014030">
    <property type="entry name" value="Ketoacyl_synth_N"/>
</dbReference>
<dbReference type="GO" id="GO:0004315">
    <property type="term" value="F:3-oxoacyl-[acyl-carrier-protein] synthase activity"/>
    <property type="evidence" value="ECO:0007669"/>
    <property type="project" value="InterPro"/>
</dbReference>
<dbReference type="PANTHER" id="PTHR11712:SF336">
    <property type="entry name" value="3-OXOACYL-[ACYL-CARRIER-PROTEIN] SYNTHASE, MITOCHONDRIAL"/>
    <property type="match status" value="1"/>
</dbReference>
<evidence type="ECO:0000256" key="1">
    <source>
        <dbReference type="ARBA" id="ARBA00008467"/>
    </source>
</evidence>
<dbReference type="Gene3D" id="3.40.47.10">
    <property type="match status" value="2"/>
</dbReference>
<evidence type="ECO:0000313" key="6">
    <source>
        <dbReference type="EMBL" id="OAH09673.1"/>
    </source>
</evidence>
<keyword evidence="2 4" id="KW-0808">Transferase</keyword>
<dbReference type="Pfam" id="PF02801">
    <property type="entry name" value="Ketoacyl-synt_C"/>
    <property type="match status" value="1"/>
</dbReference>
<dbReference type="Pfam" id="PF00109">
    <property type="entry name" value="ketoacyl-synt"/>
    <property type="match status" value="1"/>
</dbReference>
<name>A0A177HF26_9ACTN</name>
<dbReference type="InterPro" id="IPR016039">
    <property type="entry name" value="Thiolase-like"/>
</dbReference>
<evidence type="ECO:0000313" key="7">
    <source>
        <dbReference type="Proteomes" id="UP000077381"/>
    </source>
</evidence>
<organism evidence="6 7">
    <name type="scientific">Streptomyces jeddahensis</name>
    <dbReference type="NCBI Taxonomy" id="1716141"/>
    <lineage>
        <taxon>Bacteria</taxon>
        <taxon>Bacillati</taxon>
        <taxon>Actinomycetota</taxon>
        <taxon>Actinomycetes</taxon>
        <taxon>Kitasatosporales</taxon>
        <taxon>Streptomycetaceae</taxon>
        <taxon>Streptomyces</taxon>
    </lineage>
</organism>
<dbReference type="EC" id="2.3.1.-" evidence="6"/>
<evidence type="ECO:0000256" key="4">
    <source>
        <dbReference type="RuleBase" id="RU003694"/>
    </source>
</evidence>
<dbReference type="EMBL" id="LOHS01000190">
    <property type="protein sequence ID" value="OAH09673.1"/>
    <property type="molecule type" value="Genomic_DNA"/>
</dbReference>
<evidence type="ECO:0000259" key="5">
    <source>
        <dbReference type="PROSITE" id="PS52004"/>
    </source>
</evidence>
<dbReference type="InterPro" id="IPR014031">
    <property type="entry name" value="Ketoacyl_synth_C"/>
</dbReference>
<dbReference type="PANTHER" id="PTHR11712">
    <property type="entry name" value="POLYKETIDE SYNTHASE-RELATED"/>
    <property type="match status" value="1"/>
</dbReference>
<evidence type="ECO:0000256" key="3">
    <source>
        <dbReference type="ARBA" id="ARBA00023315"/>
    </source>
</evidence>
<dbReference type="CDD" id="cd00834">
    <property type="entry name" value="KAS_I_II"/>
    <property type="match status" value="1"/>
</dbReference>
<reference evidence="6 7" key="1">
    <citation type="submission" date="2015-12" db="EMBL/GenBank/DDBJ databases">
        <title>Genome sequence of Streptomyces sp. G25.</title>
        <authorList>
            <person name="Poehlein A."/>
            <person name="Roettig A."/>
            <person name="Hiessl S."/>
            <person name="Hauschild P."/>
            <person name="Schauer J."/>
            <person name="Madkour M.H."/>
            <person name="Al-Ansari A.M."/>
            <person name="Almakishah N.H."/>
            <person name="Steinbuechel A."/>
            <person name="Daniel R."/>
        </authorList>
    </citation>
    <scope>NUCLEOTIDE SEQUENCE [LARGE SCALE GENOMIC DNA]</scope>
    <source>
        <strain evidence="7">G25(2015)</strain>
    </source>
</reference>
<dbReference type="FunFam" id="3.40.47.10:FF:000018">
    <property type="entry name" value="3-oxoacyl-[acyl-carrier-protein] synthase 2"/>
    <property type="match status" value="1"/>
</dbReference>
<dbReference type="PROSITE" id="PS52004">
    <property type="entry name" value="KS3_2"/>
    <property type="match status" value="1"/>
</dbReference>
<dbReference type="FunFam" id="3.40.47.10:FF:000029">
    <property type="entry name" value="3-oxoacyl-[acyl-carrier-protein] synthase 1"/>
    <property type="match status" value="1"/>
</dbReference>
<dbReference type="InterPro" id="IPR000794">
    <property type="entry name" value="Beta-ketoacyl_synthase"/>
</dbReference>
<dbReference type="OrthoDB" id="9808669at2"/>
<protein>
    <submittedName>
        <fullName evidence="6">Actinorhodin polyketide putative beta-ketoacyl synthase 1</fullName>
        <ecNumber evidence="6">2.3.1.-</ecNumber>
    </submittedName>
</protein>
<proteinExistence type="inferred from homology"/>
<dbReference type="GO" id="GO:0005829">
    <property type="term" value="C:cytosol"/>
    <property type="evidence" value="ECO:0007669"/>
    <property type="project" value="TreeGrafter"/>
</dbReference>
<dbReference type="InterPro" id="IPR018201">
    <property type="entry name" value="Ketoacyl_synth_AS"/>
</dbReference>
<dbReference type="PROSITE" id="PS00606">
    <property type="entry name" value="KS3_1"/>
    <property type="match status" value="1"/>
</dbReference>
<dbReference type="SMART" id="SM00825">
    <property type="entry name" value="PKS_KS"/>
    <property type="match status" value="1"/>
</dbReference>
<comment type="similarity">
    <text evidence="1 4">Belongs to the thiolase-like superfamily. Beta-ketoacyl-ACP synthases family.</text>
</comment>
<dbReference type="InterPro" id="IPR020841">
    <property type="entry name" value="PKS_Beta-ketoAc_synthase_dom"/>
</dbReference>